<protein>
    <recommendedName>
        <fullName evidence="7">Bacterial surface antigen (D15) domain-containing protein</fullName>
    </recommendedName>
</protein>
<accession>A0AAV2ZFS4</accession>
<evidence type="ECO:0000256" key="3">
    <source>
        <dbReference type="ARBA" id="ARBA00022452"/>
    </source>
</evidence>
<keyword evidence="3" id="KW-1134">Transmembrane beta strand</keyword>
<dbReference type="PANTHER" id="PTHR12815">
    <property type="entry name" value="SORTING AND ASSEMBLY MACHINERY SAMM50 PROTEIN FAMILY MEMBER"/>
    <property type="match status" value="1"/>
</dbReference>
<evidence type="ECO:0000256" key="2">
    <source>
        <dbReference type="ARBA" id="ARBA00010913"/>
    </source>
</evidence>
<feature type="region of interest" description="Disordered" evidence="6">
    <location>
        <begin position="1"/>
        <end position="24"/>
    </location>
</feature>
<dbReference type="Proteomes" id="UP001146120">
    <property type="component" value="Unassembled WGS sequence"/>
</dbReference>
<feature type="domain" description="Bacterial surface antigen (D15)" evidence="7">
    <location>
        <begin position="129"/>
        <end position="461"/>
    </location>
</feature>
<reference evidence="8" key="1">
    <citation type="submission" date="2022-11" db="EMBL/GenBank/DDBJ databases">
        <authorList>
            <person name="Morgan W.R."/>
            <person name="Tartar A."/>
        </authorList>
    </citation>
    <scope>NUCLEOTIDE SEQUENCE</scope>
    <source>
        <strain evidence="8">ARSEF 373</strain>
    </source>
</reference>
<sequence>MAQAQPQGTPAAAGNEPPHPWGPPMRIRKVILKGNKRTKPEVFENELQDAYAADRIGYIATELEAAAGELKSLGIFDSIDITLDKAEGGARDELDVTIAVQEKGWRKLHVGATTDGKEDSAETSCTLLNAFGHAETVTFAATYSLTGSNAERAVYQKPRFLGLPFYLNATVANELHNHQKFSSYNEKIRGGSIAISDYQGMHELSLNFGWRDIIPRRDPKVPTAYRASPSILAEALPSTKTSLKYVYKDDSRNNLVAPTSGGLFEYSTEVAGAFGDVNFVKTEVTGQKHFGLGPVLFGSPLLNFSVATHLGAIKCYGVDQHRPARISDRFFLGGPMSLRGFNHKGIGPRASPADGGVVTGDALGGDLSYRFSAAMGFPLPIPLFSMRGQVFANAGNVTVWSRLMDEKKWMKNLVDDTRVAVGMGIVWGSPVGRIEANYSWILKSLTQDNIKQAQIGLGLTFT</sequence>
<dbReference type="EMBL" id="DAKRPA010000021">
    <property type="protein sequence ID" value="DBA03275.1"/>
    <property type="molecule type" value="Genomic_DNA"/>
</dbReference>
<keyword evidence="9" id="KW-1185">Reference proteome</keyword>
<gene>
    <name evidence="8" type="ORF">N0F65_011634</name>
</gene>
<keyword evidence="4" id="KW-0812">Transmembrane</keyword>
<dbReference type="InterPro" id="IPR000184">
    <property type="entry name" value="Bac_surfAg_D15"/>
</dbReference>
<feature type="compositionally biased region" description="Low complexity" evidence="6">
    <location>
        <begin position="1"/>
        <end position="14"/>
    </location>
</feature>
<evidence type="ECO:0000256" key="5">
    <source>
        <dbReference type="ARBA" id="ARBA00023136"/>
    </source>
</evidence>
<dbReference type="PANTHER" id="PTHR12815:SF18">
    <property type="entry name" value="SORTING AND ASSEMBLY MACHINERY COMPONENT 50 HOMOLOG"/>
    <property type="match status" value="1"/>
</dbReference>
<keyword evidence="5" id="KW-0472">Membrane</keyword>
<organism evidence="8 9">
    <name type="scientific">Lagenidium giganteum</name>
    <dbReference type="NCBI Taxonomy" id="4803"/>
    <lineage>
        <taxon>Eukaryota</taxon>
        <taxon>Sar</taxon>
        <taxon>Stramenopiles</taxon>
        <taxon>Oomycota</taxon>
        <taxon>Peronosporomycetes</taxon>
        <taxon>Pythiales</taxon>
        <taxon>Pythiaceae</taxon>
    </lineage>
</organism>
<proteinExistence type="inferred from homology"/>
<dbReference type="AlphaFoldDB" id="A0AAV2ZFS4"/>
<dbReference type="Gene3D" id="2.40.160.50">
    <property type="entry name" value="membrane protein fhac: a member of the omp85/tpsb transporter family"/>
    <property type="match status" value="1"/>
</dbReference>
<evidence type="ECO:0000256" key="1">
    <source>
        <dbReference type="ARBA" id="ARBA00004374"/>
    </source>
</evidence>
<evidence type="ECO:0000256" key="6">
    <source>
        <dbReference type="SAM" id="MobiDB-lite"/>
    </source>
</evidence>
<dbReference type="Pfam" id="PF01103">
    <property type="entry name" value="Omp85"/>
    <property type="match status" value="1"/>
</dbReference>
<evidence type="ECO:0000259" key="7">
    <source>
        <dbReference type="Pfam" id="PF01103"/>
    </source>
</evidence>
<dbReference type="GO" id="GO:0005741">
    <property type="term" value="C:mitochondrial outer membrane"/>
    <property type="evidence" value="ECO:0007669"/>
    <property type="project" value="UniProtKB-SubCell"/>
</dbReference>
<comment type="caution">
    <text evidence="8">The sequence shown here is derived from an EMBL/GenBank/DDBJ whole genome shotgun (WGS) entry which is preliminary data.</text>
</comment>
<evidence type="ECO:0000313" key="8">
    <source>
        <dbReference type="EMBL" id="DBA03275.1"/>
    </source>
</evidence>
<comment type="subcellular location">
    <subcellularLocation>
        <location evidence="1">Mitochondrion outer membrane</location>
        <topology evidence="1">Multi-pass membrane protein</topology>
    </subcellularLocation>
</comment>
<reference evidence="8" key="2">
    <citation type="journal article" date="2023" name="Microbiol Resour">
        <title>Decontamination and Annotation of the Draft Genome Sequence of the Oomycete Lagenidium giganteum ARSEF 373.</title>
        <authorList>
            <person name="Morgan W.R."/>
            <person name="Tartar A."/>
        </authorList>
    </citation>
    <scope>NUCLEOTIDE SEQUENCE</scope>
    <source>
        <strain evidence="8">ARSEF 373</strain>
    </source>
</reference>
<evidence type="ECO:0000313" key="9">
    <source>
        <dbReference type="Proteomes" id="UP001146120"/>
    </source>
</evidence>
<name>A0AAV2ZFS4_9STRA</name>
<dbReference type="Gene3D" id="3.10.20.310">
    <property type="entry name" value="membrane protein fhac"/>
    <property type="match status" value="1"/>
</dbReference>
<dbReference type="InterPro" id="IPR039910">
    <property type="entry name" value="D15-like"/>
</dbReference>
<comment type="similarity">
    <text evidence="2">Belongs to the SAM50/omp85 family.</text>
</comment>
<evidence type="ECO:0000256" key="4">
    <source>
        <dbReference type="ARBA" id="ARBA00022692"/>
    </source>
</evidence>